<organism evidence="2 3">
    <name type="scientific">Pontibacter ruber</name>
    <dbReference type="NCBI Taxonomy" id="1343895"/>
    <lineage>
        <taxon>Bacteria</taxon>
        <taxon>Pseudomonadati</taxon>
        <taxon>Bacteroidota</taxon>
        <taxon>Cytophagia</taxon>
        <taxon>Cytophagales</taxon>
        <taxon>Hymenobacteraceae</taxon>
        <taxon>Pontibacter</taxon>
    </lineage>
</organism>
<name>A0ABW5CW61_9BACT</name>
<feature type="compositionally biased region" description="Basic and acidic residues" evidence="1">
    <location>
        <begin position="1"/>
        <end position="18"/>
    </location>
</feature>
<evidence type="ECO:0008006" key="4">
    <source>
        <dbReference type="Google" id="ProtNLM"/>
    </source>
</evidence>
<dbReference type="Proteomes" id="UP001597374">
    <property type="component" value="Unassembled WGS sequence"/>
</dbReference>
<sequence length="82" mass="9430">MSEAKKTTNRKEIEEWAKKHGGVPSIIKGTENDGKGEGVLRIHFPKKSDSNESFEEISWDEFFKEFEHNKLALLHDPNGNFN</sequence>
<evidence type="ECO:0000313" key="2">
    <source>
        <dbReference type="EMBL" id="MFD2246706.1"/>
    </source>
</evidence>
<keyword evidence="3" id="KW-1185">Reference proteome</keyword>
<comment type="caution">
    <text evidence="2">The sequence shown here is derived from an EMBL/GenBank/DDBJ whole genome shotgun (WGS) entry which is preliminary data.</text>
</comment>
<dbReference type="RefSeq" id="WP_377496291.1">
    <property type="nucleotide sequence ID" value="NZ_JBHUIM010000001.1"/>
</dbReference>
<feature type="non-terminal residue" evidence="2">
    <location>
        <position position="82"/>
    </location>
</feature>
<feature type="region of interest" description="Disordered" evidence="1">
    <location>
        <begin position="1"/>
        <end position="37"/>
    </location>
</feature>
<gene>
    <name evidence="2" type="ORF">ACFSKP_10610</name>
</gene>
<evidence type="ECO:0000256" key="1">
    <source>
        <dbReference type="SAM" id="MobiDB-lite"/>
    </source>
</evidence>
<dbReference type="EMBL" id="JBHUIM010000001">
    <property type="protein sequence ID" value="MFD2246706.1"/>
    <property type="molecule type" value="Genomic_DNA"/>
</dbReference>
<accession>A0ABW5CW61</accession>
<protein>
    <recommendedName>
        <fullName evidence="4">1,4-alpha-glucan branching enzyme</fullName>
    </recommendedName>
</protein>
<proteinExistence type="predicted"/>
<evidence type="ECO:0000313" key="3">
    <source>
        <dbReference type="Proteomes" id="UP001597374"/>
    </source>
</evidence>
<reference evidence="3" key="1">
    <citation type="journal article" date="2019" name="Int. J. Syst. Evol. Microbiol.">
        <title>The Global Catalogue of Microorganisms (GCM) 10K type strain sequencing project: providing services to taxonomists for standard genome sequencing and annotation.</title>
        <authorList>
            <consortium name="The Broad Institute Genomics Platform"/>
            <consortium name="The Broad Institute Genome Sequencing Center for Infectious Disease"/>
            <person name="Wu L."/>
            <person name="Ma J."/>
        </authorList>
    </citation>
    <scope>NUCLEOTIDE SEQUENCE [LARGE SCALE GENOMIC DNA]</scope>
    <source>
        <strain evidence="3">CGMCC 4.1782</strain>
    </source>
</reference>